<dbReference type="GeneID" id="85195304"/>
<dbReference type="Pfam" id="PF01944">
    <property type="entry name" value="SpoIIM"/>
    <property type="match status" value="1"/>
</dbReference>
<feature type="transmembrane region" description="Helical" evidence="2">
    <location>
        <begin position="227"/>
        <end position="255"/>
    </location>
</feature>
<dbReference type="Proteomes" id="UP001302978">
    <property type="component" value="Chromosome"/>
</dbReference>
<dbReference type="InterPro" id="IPR002798">
    <property type="entry name" value="SpoIIM-like"/>
</dbReference>
<dbReference type="KEGG" id="mehf:MmiHf6_07820"/>
<feature type="transmembrane region" description="Helical" evidence="2">
    <location>
        <begin position="313"/>
        <end position="338"/>
    </location>
</feature>
<evidence type="ECO:0000313" key="4">
    <source>
        <dbReference type="Proteomes" id="UP001302978"/>
    </source>
</evidence>
<dbReference type="AlphaFoldDB" id="A0AA96V1B0"/>
<gene>
    <name evidence="3" type="ORF">MmiHf6_07820</name>
</gene>
<evidence type="ECO:0000256" key="2">
    <source>
        <dbReference type="SAM" id="Phobius"/>
    </source>
</evidence>
<sequence>MNNDQKTEPESSEFKGAIDFDSAFGIVSASAPQSPQPPQSSKSQPPAPHSPKSQSLTPQQLSLQQLLSRVSGPLFWIFFGFMILIFIGYAAYFMFAVLAPFNPQFFSSILNAVYKLPTPILTVLSLFIVFHMAIAAVLALLNFIVSFADFYLSKKSIKTYLISLLQSVSKPVLWMTVLFLGALIPSYVVGYFYPEIFEFLFNFSNLPEDGSLSVMVYIFLNNTRIVFMLMFLGFIFGLLPIVIILVNGFTIGIVAEYTIKYEGVVYLLTGLIPHGIIEIPAILLGAGVGYGSGVLASNVLIGRKTFEDFKQNFIGMTWIFFLIAVPLLFIAAIIEVYVTGPLLGVVF</sequence>
<feature type="region of interest" description="Disordered" evidence="1">
    <location>
        <begin position="28"/>
        <end position="55"/>
    </location>
</feature>
<feature type="transmembrane region" description="Helical" evidence="2">
    <location>
        <begin position="119"/>
        <end position="152"/>
    </location>
</feature>
<dbReference type="EMBL" id="CP131059">
    <property type="protein sequence ID" value="WNY23475.1"/>
    <property type="molecule type" value="Genomic_DNA"/>
</dbReference>
<dbReference type="PANTHER" id="PTHR35337">
    <property type="entry name" value="SLR1478 PROTEIN"/>
    <property type="match status" value="1"/>
</dbReference>
<accession>A0AA96V1B0</accession>
<reference evidence="3 4" key="1">
    <citation type="submission" date="2023-07" db="EMBL/GenBank/DDBJ databases">
        <title>Closed genoem sequence of Methanomicrococcus sp. Hf6.</title>
        <authorList>
            <person name="Poehlein A."/>
            <person name="Protasov E."/>
            <person name="Platt K."/>
            <person name="Reeh H."/>
            <person name="Daniel R."/>
            <person name="Brune A."/>
        </authorList>
    </citation>
    <scope>NUCLEOTIDE SEQUENCE [LARGE SCALE GENOMIC DNA]</scope>
    <source>
        <strain evidence="3 4">Hf6</strain>
    </source>
</reference>
<keyword evidence="2" id="KW-0472">Membrane</keyword>
<evidence type="ECO:0000313" key="3">
    <source>
        <dbReference type="EMBL" id="WNY23475.1"/>
    </source>
</evidence>
<name>A0AA96V1B0_9EURY</name>
<feature type="transmembrane region" description="Helical" evidence="2">
    <location>
        <begin position="74"/>
        <end position="99"/>
    </location>
</feature>
<feature type="transmembrane region" description="Helical" evidence="2">
    <location>
        <begin position="172"/>
        <end position="193"/>
    </location>
</feature>
<dbReference type="RefSeq" id="WP_316558499.1">
    <property type="nucleotide sequence ID" value="NZ_CP131059.1"/>
</dbReference>
<keyword evidence="2" id="KW-1133">Transmembrane helix</keyword>
<evidence type="ECO:0000256" key="1">
    <source>
        <dbReference type="SAM" id="MobiDB-lite"/>
    </source>
</evidence>
<keyword evidence="4" id="KW-1185">Reference proteome</keyword>
<dbReference type="PANTHER" id="PTHR35337:SF1">
    <property type="entry name" value="SLR1478 PROTEIN"/>
    <property type="match status" value="1"/>
</dbReference>
<keyword evidence="2" id="KW-0812">Transmembrane</keyword>
<organism evidence="3 4">
    <name type="scientific">Methanimicrococcus hongohii</name>
    <dbReference type="NCBI Taxonomy" id="3028295"/>
    <lineage>
        <taxon>Archaea</taxon>
        <taxon>Methanobacteriati</taxon>
        <taxon>Methanobacteriota</taxon>
        <taxon>Stenosarchaea group</taxon>
        <taxon>Methanomicrobia</taxon>
        <taxon>Methanosarcinales</taxon>
        <taxon>Methanosarcinaceae</taxon>
        <taxon>Methanimicrococcus</taxon>
    </lineage>
</organism>
<evidence type="ECO:0008006" key="5">
    <source>
        <dbReference type="Google" id="ProtNLM"/>
    </source>
</evidence>
<feature type="transmembrane region" description="Helical" evidence="2">
    <location>
        <begin position="275"/>
        <end position="301"/>
    </location>
</feature>
<proteinExistence type="predicted"/>
<protein>
    <recommendedName>
        <fullName evidence="5">Stage II sporulation protein M</fullName>
    </recommendedName>
</protein>